<reference evidence="1" key="1">
    <citation type="journal article" date="2008" name="Science">
        <title>The Physcomitrella genome reveals evolutionary insights into the conquest of land by plants.</title>
        <authorList>
            <person name="Rensing S."/>
            <person name="Lang D."/>
            <person name="Zimmer A."/>
            <person name="Terry A."/>
            <person name="Salamov A."/>
            <person name="Shapiro H."/>
            <person name="Nishiyama T."/>
            <person name="Perroud P.-F."/>
            <person name="Lindquist E."/>
            <person name="Kamisugi Y."/>
            <person name="Tanahashi T."/>
            <person name="Sakakibara K."/>
            <person name="Fujita T."/>
            <person name="Oishi K."/>
            <person name="Shin-I T."/>
            <person name="Kuroki Y."/>
            <person name="Toyoda A."/>
            <person name="Suzuki Y."/>
            <person name="Hashimoto A."/>
            <person name="Yamaguchi K."/>
            <person name="Sugano A."/>
            <person name="Kohara Y."/>
            <person name="Fujiyama A."/>
            <person name="Anterola A."/>
            <person name="Aoki S."/>
            <person name="Ashton N."/>
            <person name="Barbazuk W.B."/>
            <person name="Barker E."/>
            <person name="Bennetzen J."/>
            <person name="Bezanilla M."/>
            <person name="Blankenship R."/>
            <person name="Cho S.H."/>
            <person name="Dutcher S."/>
            <person name="Estelle M."/>
            <person name="Fawcett J.A."/>
            <person name="Gundlach H."/>
            <person name="Hanada K."/>
            <person name="Heyl A."/>
            <person name="Hicks K.A."/>
            <person name="Hugh J."/>
            <person name="Lohr M."/>
            <person name="Mayer K."/>
            <person name="Melkozernov A."/>
            <person name="Murata T."/>
            <person name="Nelson D."/>
            <person name="Pils B."/>
            <person name="Prigge M."/>
            <person name="Reiss B."/>
            <person name="Renner T."/>
            <person name="Rombauts S."/>
            <person name="Rushton P."/>
            <person name="Sanderfoot A."/>
            <person name="Schween G."/>
            <person name="Shiu S.-H."/>
            <person name="Stueber K."/>
            <person name="Theodoulou F.L."/>
            <person name="Tu H."/>
            <person name="Van de Peer Y."/>
            <person name="Verrier P.J."/>
            <person name="Waters E."/>
            <person name="Wood A."/>
            <person name="Yang L."/>
            <person name="Cove D."/>
            <person name="Cuming A."/>
            <person name="Hasebe M."/>
            <person name="Lucas S."/>
            <person name="Mishler D.B."/>
            <person name="Reski R."/>
            <person name="Grigoriev I."/>
            <person name="Quatrano R.S."/>
            <person name="Boore J.L."/>
        </authorList>
    </citation>
    <scope>NUCLEOTIDE SEQUENCE [LARGE SCALE GENOMIC DNA]</scope>
</reference>
<proteinExistence type="predicted"/>
<dbReference type="EMBL" id="DS545360">
    <property type="protein sequence ID" value="EDQ49638.1"/>
    <property type="molecule type" value="Genomic_DNA"/>
</dbReference>
<sequence length="256" mass="29713">MTIKILKELQVELLLKDKLLRKFERQYFQLSKVEKLTLEPNKVELFLQATDRELQGKLELLLKDKEEDEGLTTKWKNIENTLGLLAKREKRKNRNNIPKAIQAPKIPKDGKIALKDTEDLLQINFNKGGMRALIQDYLIKHGIVTQESASYGTRIDDDFGGSIETSEFWASLISTMQKEKMPRKALLRIAAIIRGATGWEDPVESLSVHAYIAKSQHEALMEEKRQENFDDTKKKILLRSKLEETRLVKRLHKNYL</sequence>
<protein>
    <submittedName>
        <fullName evidence="1">Predicted protein</fullName>
    </submittedName>
</protein>
<organism>
    <name type="scientific">Physcomitrium patens</name>
    <name type="common">Spreading-leaved earth moss</name>
    <name type="synonym">Physcomitrella patens</name>
    <dbReference type="NCBI Taxonomy" id="3218"/>
    <lineage>
        <taxon>Eukaryota</taxon>
        <taxon>Viridiplantae</taxon>
        <taxon>Streptophyta</taxon>
        <taxon>Embryophyta</taxon>
        <taxon>Bryophyta</taxon>
        <taxon>Bryophytina</taxon>
        <taxon>Bryopsida</taxon>
        <taxon>Funariidae</taxon>
        <taxon>Funariales</taxon>
        <taxon>Funariaceae</taxon>
        <taxon>Physcomitrium</taxon>
    </lineage>
</organism>
<dbReference type="AlphaFoldDB" id="A9U3W8"/>
<name>A9U3W8_PHYPA</name>
<gene>
    <name evidence="1" type="ORF">PHYPADRAFT_101562</name>
</gene>
<evidence type="ECO:0000313" key="1">
    <source>
        <dbReference type="EMBL" id="EDQ49638.1"/>
    </source>
</evidence>
<accession>A9U3W8</accession>